<dbReference type="OrthoDB" id="40393at2"/>
<evidence type="ECO:0000256" key="1">
    <source>
        <dbReference type="SAM" id="Phobius"/>
    </source>
</evidence>
<accession>A0A176K008</accession>
<gene>
    <name evidence="2" type="ORF">AT15_01555</name>
</gene>
<keyword evidence="3" id="KW-1185">Reference proteome</keyword>
<dbReference type="InterPro" id="IPR011050">
    <property type="entry name" value="Pectin_lyase_fold/virulence"/>
</dbReference>
<dbReference type="PROSITE" id="PS51257">
    <property type="entry name" value="PROKAR_LIPOPROTEIN"/>
    <property type="match status" value="1"/>
</dbReference>
<sequence>MLPKGGIHIKKILWVFLFLPFFIGACNYFSDYILSVDNITIEATKCSYSVTVTGERQKKPDILITIGQPPANSKDGMIMKSEVGEFFIDRDGTVTIYFTLVSGRRLLSTPLATVVRVFNSPITAPIIKKAAIRDGNIFLSLQGQSEGIKEYKVKIGSYNYFSKSGVFAIPLVSKLDVPIECFSIREDGAISEPAIANIDLSKNKKPSIDLILPEYYDGNKIPLELHDDWTAPEKLIVRAFADDIPLLFDGKALFPLFEIPGGEHLIEIEVIDEAGLSTKSSFQITIKKALLNEIAELYIEEGGTFRIASWKLPSSVQNAVLQVMGAGEWTDIMEIGFEGSARIPSEYISDMGDIYRLSPRKNDSMFLPSVPVFAKLEQSRRVTSSYIVSLYGKDVTLPSGGVYNFQGNIAVKSGSLLRIESSTSINLSRKSTLLVNGVLEIDGRRGKVTVSSFGSPAIIHIGRKGTFIARNVDFQNVELVADEGAVIVLENCEMNADVMLDVSSAQIYSSNITGSFKINNLNELYIFNSHISGSFESGFVKEGIVSNTQFDSKESSLSNSNIKFYNSEFSTGDIDISGSSHVYFYNSSLKVKRGIVNNASELYIEGTEIFCDEKLFIGNFSRIVMPEKVQDEVQIEKDNTSEVFLYNSGD</sequence>
<name>A0A176K008_9BACT</name>
<evidence type="ECO:0000313" key="3">
    <source>
        <dbReference type="Proteomes" id="UP000077339"/>
    </source>
</evidence>
<dbReference type="RefSeq" id="WP_068348003.1">
    <property type="nucleotide sequence ID" value="NZ_JFHK01000017.1"/>
</dbReference>
<dbReference type="EMBL" id="JFHK01000017">
    <property type="protein sequence ID" value="OAA29747.1"/>
    <property type="molecule type" value="Genomic_DNA"/>
</dbReference>
<keyword evidence="1" id="KW-0472">Membrane</keyword>
<reference evidence="2 3" key="1">
    <citation type="submission" date="2014-02" db="EMBL/GenBank/DDBJ databases">
        <title>Kosmotoga genome sequencing.</title>
        <authorList>
            <person name="Pollo S.M."/>
            <person name="Charchuk R."/>
            <person name="Nesbo C.L."/>
        </authorList>
    </citation>
    <scope>NUCLEOTIDE SEQUENCE [LARGE SCALE GENOMIC DNA]</scope>
    <source>
        <strain evidence="2 3">S304</strain>
    </source>
</reference>
<keyword evidence="1" id="KW-1133">Transmembrane helix</keyword>
<dbReference type="SUPFAM" id="SSF51126">
    <property type="entry name" value="Pectin lyase-like"/>
    <property type="match status" value="1"/>
</dbReference>
<dbReference type="PATRIC" id="fig|1453497.3.peg.314"/>
<evidence type="ECO:0000313" key="2">
    <source>
        <dbReference type="EMBL" id="OAA29747.1"/>
    </source>
</evidence>
<feature type="transmembrane region" description="Helical" evidence="1">
    <location>
        <begin position="12"/>
        <end position="30"/>
    </location>
</feature>
<comment type="caution">
    <text evidence="2">The sequence shown here is derived from an EMBL/GenBank/DDBJ whole genome shotgun (WGS) entry which is preliminary data.</text>
</comment>
<dbReference type="STRING" id="1453497.AT15_01555"/>
<dbReference type="Proteomes" id="UP000077339">
    <property type="component" value="Unassembled WGS sequence"/>
</dbReference>
<keyword evidence="1" id="KW-0812">Transmembrane</keyword>
<protein>
    <submittedName>
        <fullName evidence="2">Uncharacterized protein</fullName>
    </submittedName>
</protein>
<dbReference type="AlphaFoldDB" id="A0A176K008"/>
<organism evidence="2 3">
    <name type="scientific">Kosmotoga arenicorallina S304</name>
    <dbReference type="NCBI Taxonomy" id="1453497"/>
    <lineage>
        <taxon>Bacteria</taxon>
        <taxon>Thermotogati</taxon>
        <taxon>Thermotogota</taxon>
        <taxon>Thermotogae</taxon>
        <taxon>Kosmotogales</taxon>
        <taxon>Kosmotogaceae</taxon>
        <taxon>Kosmotoga</taxon>
    </lineage>
</organism>
<proteinExistence type="predicted"/>